<organism evidence="1">
    <name type="scientific">Anguilla anguilla</name>
    <name type="common">European freshwater eel</name>
    <name type="synonym">Muraena anguilla</name>
    <dbReference type="NCBI Taxonomy" id="7936"/>
    <lineage>
        <taxon>Eukaryota</taxon>
        <taxon>Metazoa</taxon>
        <taxon>Chordata</taxon>
        <taxon>Craniata</taxon>
        <taxon>Vertebrata</taxon>
        <taxon>Euteleostomi</taxon>
        <taxon>Actinopterygii</taxon>
        <taxon>Neopterygii</taxon>
        <taxon>Teleostei</taxon>
        <taxon>Anguilliformes</taxon>
        <taxon>Anguillidae</taxon>
        <taxon>Anguilla</taxon>
    </lineage>
</organism>
<evidence type="ECO:0000313" key="1">
    <source>
        <dbReference type="EMBL" id="JAH65402.1"/>
    </source>
</evidence>
<proteinExistence type="predicted"/>
<dbReference type="AlphaFoldDB" id="A0A0E9UI37"/>
<reference evidence="1" key="1">
    <citation type="submission" date="2014-11" db="EMBL/GenBank/DDBJ databases">
        <authorList>
            <person name="Amaro Gonzalez C."/>
        </authorList>
    </citation>
    <scope>NUCLEOTIDE SEQUENCE</scope>
</reference>
<sequence length="57" mass="6551">MMENAPRVLDSFCTLSPRGHRPLLPPAFLSSERCKESHWPVHLSKSCCVLLYLFIVH</sequence>
<reference evidence="1" key="2">
    <citation type="journal article" date="2015" name="Fish Shellfish Immunol.">
        <title>Early steps in the European eel (Anguilla anguilla)-Vibrio vulnificus interaction in the gills: Role of the RtxA13 toxin.</title>
        <authorList>
            <person name="Callol A."/>
            <person name="Pajuelo D."/>
            <person name="Ebbesson L."/>
            <person name="Teles M."/>
            <person name="MacKenzie S."/>
            <person name="Amaro C."/>
        </authorList>
    </citation>
    <scope>NUCLEOTIDE SEQUENCE</scope>
</reference>
<protein>
    <submittedName>
        <fullName evidence="1">Uncharacterized protein</fullName>
    </submittedName>
</protein>
<accession>A0A0E9UI37</accession>
<dbReference type="EMBL" id="GBXM01043175">
    <property type="protein sequence ID" value="JAH65402.1"/>
    <property type="molecule type" value="Transcribed_RNA"/>
</dbReference>
<name>A0A0E9UI37_ANGAN</name>